<dbReference type="NCBIfam" id="NF001126">
    <property type="entry name" value="PRK00139.1-4"/>
    <property type="match status" value="1"/>
</dbReference>
<dbReference type="GO" id="GO:0008360">
    <property type="term" value="P:regulation of cell shape"/>
    <property type="evidence" value="ECO:0007669"/>
    <property type="project" value="UniProtKB-KW"/>
</dbReference>
<evidence type="ECO:0000313" key="14">
    <source>
        <dbReference type="Proteomes" id="UP000615234"/>
    </source>
</evidence>
<evidence type="ECO:0000256" key="3">
    <source>
        <dbReference type="ARBA" id="ARBA00022618"/>
    </source>
</evidence>
<feature type="binding site" evidence="8">
    <location>
        <position position="460"/>
    </location>
    <ligand>
        <name>meso-2,6-diaminopimelate</name>
        <dbReference type="ChEBI" id="CHEBI:57791"/>
    </ligand>
</feature>
<organism evidence="13 14">
    <name type="scientific">Coprococcus hominis</name>
    <name type="common">ex Liu et al. 2022</name>
    <dbReference type="NCBI Taxonomy" id="2763039"/>
    <lineage>
        <taxon>Bacteria</taxon>
        <taxon>Bacillati</taxon>
        <taxon>Bacillota</taxon>
        <taxon>Clostridia</taxon>
        <taxon>Lachnospirales</taxon>
        <taxon>Lachnospiraceae</taxon>
        <taxon>Coprococcus</taxon>
    </lineage>
</organism>
<feature type="binding site" evidence="8">
    <location>
        <position position="187"/>
    </location>
    <ligand>
        <name>UDP-N-acetyl-alpha-D-muramoyl-L-alanyl-D-glutamate</name>
        <dbReference type="ChEBI" id="CHEBI:83900"/>
    </ligand>
</feature>
<feature type="binding site" evidence="8">
    <location>
        <position position="151"/>
    </location>
    <ligand>
        <name>UDP-N-acetyl-alpha-D-muramoyl-L-alanyl-D-glutamate</name>
        <dbReference type="ChEBI" id="CHEBI:83900"/>
    </ligand>
</feature>
<gene>
    <name evidence="8" type="primary">murE</name>
    <name evidence="13" type="ORF">H8S09_07265</name>
</gene>
<dbReference type="GO" id="GO:0051301">
    <property type="term" value="P:cell division"/>
    <property type="evidence" value="ECO:0007669"/>
    <property type="project" value="UniProtKB-KW"/>
</dbReference>
<dbReference type="AlphaFoldDB" id="A0A8I0ALS2"/>
<dbReference type="SUPFAM" id="SSF53244">
    <property type="entry name" value="MurD-like peptide ligases, peptide-binding domain"/>
    <property type="match status" value="1"/>
</dbReference>
<sequence length="499" mass="55336">MKASELLKGLQYSVICGDEDIEIKEIYNDSRKVGAQGLFFCIVGAKFDGHEYIKDVTEKGAVCLIVQKDVNPVPGVLIVKVESTRYAMGIVSSNFYGNPSSKLTVIGITGTKGKTTTTYMIREMLMSAGHKTGLIGTIEIMDGKEVIPANNTTPESMIVHKKLKDMLDNGLDSVVMEVSSQGLMLDRVAGVDFDYGIFSNLSRDHIGPNEHKTFEEYAMWKSKLFTMCKTGIFNADDAHVDTMTEHAACKIVTYGIHGDYDYKANDHNLYNKDGHLGIGYHLSGKLNGDVLVNLPGNFSIYNSLAAIAVADLMGVSFDKIQAILKTIKVKGRVELIPISDKFTIMIDYAHNAVSLESILETLREYNPGRLVSLFGCGGDRSKERRFEMGEVSGNMADLTIITSDNPRSEDPQAIINDIKTGIDKTTGKYVEIIDRKEAIRYAIMHAEPGDVIVLAGKGHEDYQEIKGVKYHMDERDLIREILEEEDVTKICGYNNRYFA</sequence>
<dbReference type="Gene3D" id="3.40.1390.10">
    <property type="entry name" value="MurE/MurF, N-terminal domain"/>
    <property type="match status" value="1"/>
</dbReference>
<dbReference type="HAMAP" id="MF_00208">
    <property type="entry name" value="MurE"/>
    <property type="match status" value="1"/>
</dbReference>
<comment type="subcellular location">
    <subcellularLocation>
        <location evidence="8 9">Cytoplasm</location>
    </subcellularLocation>
</comment>
<keyword evidence="14" id="KW-1185">Reference proteome</keyword>
<dbReference type="PANTHER" id="PTHR23135:SF4">
    <property type="entry name" value="UDP-N-ACETYLMURAMOYL-L-ALANYL-D-GLUTAMATE--2,6-DIAMINOPIMELATE LIGASE MURE HOMOLOG, CHLOROPLASTIC"/>
    <property type="match status" value="1"/>
</dbReference>
<dbReference type="Pfam" id="PF02875">
    <property type="entry name" value="Mur_ligase_C"/>
    <property type="match status" value="1"/>
</dbReference>
<feature type="binding site" evidence="8">
    <location>
        <position position="380"/>
    </location>
    <ligand>
        <name>meso-2,6-diaminopimelate</name>
        <dbReference type="ChEBI" id="CHEBI:57791"/>
    </ligand>
</feature>
<feature type="binding site" evidence="8">
    <location>
        <position position="30"/>
    </location>
    <ligand>
        <name>UDP-N-acetyl-alpha-D-muramoyl-L-alanyl-D-glutamate</name>
        <dbReference type="ChEBI" id="CHEBI:83900"/>
    </ligand>
</feature>
<dbReference type="RefSeq" id="WP_117807719.1">
    <property type="nucleotide sequence ID" value="NZ_JACOOX010000003.1"/>
</dbReference>
<comment type="caution">
    <text evidence="13">The sequence shown here is derived from an EMBL/GenBank/DDBJ whole genome shotgun (WGS) entry which is preliminary data.</text>
</comment>
<keyword evidence="8" id="KW-0547">Nucleotide-binding</keyword>
<dbReference type="UniPathway" id="UPA00219"/>
<feature type="domain" description="Mur ligase central" evidence="12">
    <location>
        <begin position="108"/>
        <end position="310"/>
    </location>
</feature>
<protein>
    <recommendedName>
        <fullName evidence="8">UDP-N-acetylmuramoyl-L-alanyl-D-glutamate--2,6-diaminopimelate ligase</fullName>
        <ecNumber evidence="8">6.3.2.13</ecNumber>
    </recommendedName>
    <alternativeName>
        <fullName evidence="8">Meso-A2pm-adding enzyme</fullName>
    </alternativeName>
    <alternativeName>
        <fullName evidence="8">Meso-diaminopimelate-adding enzyme</fullName>
    </alternativeName>
    <alternativeName>
        <fullName evidence="8">UDP-MurNAc-L-Ala-D-Glu:meso-diaminopimelate ligase</fullName>
    </alternativeName>
    <alternativeName>
        <fullName evidence="8">UDP-MurNAc-tripeptide synthetase</fullName>
    </alternativeName>
    <alternativeName>
        <fullName evidence="8">UDP-N-acetylmuramyl-tripeptide synthetase</fullName>
    </alternativeName>
</protein>
<keyword evidence="4 8" id="KW-0133">Cell shape</keyword>
<feature type="binding site" evidence="8">
    <location>
        <begin position="110"/>
        <end position="116"/>
    </location>
    <ligand>
        <name>ATP</name>
        <dbReference type="ChEBI" id="CHEBI:30616"/>
    </ligand>
</feature>
<evidence type="ECO:0000256" key="6">
    <source>
        <dbReference type="ARBA" id="ARBA00023306"/>
    </source>
</evidence>
<keyword evidence="5 8" id="KW-0573">Peptidoglycan synthesis</keyword>
<comment type="similarity">
    <text evidence="2 8">Belongs to the MurCDEF family. MurE subfamily.</text>
</comment>
<comment type="function">
    <text evidence="8">Catalyzes the addition of meso-diaminopimelic acid to the nucleotide precursor UDP-N-acetylmuramoyl-L-alanyl-D-glutamate (UMAG) in the biosynthesis of bacterial cell-wall peptidoglycan.</text>
</comment>
<dbReference type="EMBL" id="JACOOX010000003">
    <property type="protein sequence ID" value="MBC5662691.1"/>
    <property type="molecule type" value="Genomic_DNA"/>
</dbReference>
<keyword evidence="8" id="KW-0963">Cytoplasm</keyword>
<evidence type="ECO:0000256" key="2">
    <source>
        <dbReference type="ARBA" id="ARBA00005898"/>
    </source>
</evidence>
<feature type="binding site" evidence="8">
    <location>
        <position position="179"/>
    </location>
    <ligand>
        <name>UDP-N-acetyl-alpha-D-muramoyl-L-alanyl-D-glutamate</name>
        <dbReference type="ChEBI" id="CHEBI:83900"/>
    </ligand>
</feature>
<keyword evidence="8 13" id="KW-0436">Ligase</keyword>
<accession>A0A8I0ALS2</accession>
<feature type="domain" description="Mur ligase N-terminal catalytic" evidence="10">
    <location>
        <begin position="22"/>
        <end position="95"/>
    </location>
</feature>
<feature type="domain" description="Mur ligase C-terminal" evidence="11">
    <location>
        <begin position="331"/>
        <end position="458"/>
    </location>
</feature>
<dbReference type="InterPro" id="IPR005761">
    <property type="entry name" value="UDP-N-AcMur-Glu-dNH2Pim_ligase"/>
</dbReference>
<dbReference type="GO" id="GO:0005524">
    <property type="term" value="F:ATP binding"/>
    <property type="evidence" value="ECO:0007669"/>
    <property type="project" value="UniProtKB-UniRule"/>
</dbReference>
<dbReference type="Gene3D" id="3.90.190.20">
    <property type="entry name" value="Mur ligase, C-terminal domain"/>
    <property type="match status" value="1"/>
</dbReference>
<dbReference type="Pfam" id="PF08245">
    <property type="entry name" value="Mur_ligase_M"/>
    <property type="match status" value="1"/>
</dbReference>
<dbReference type="InterPro" id="IPR035911">
    <property type="entry name" value="MurE/MurF_N"/>
</dbReference>
<feature type="binding site" evidence="8">
    <location>
        <position position="456"/>
    </location>
    <ligand>
        <name>meso-2,6-diaminopimelate</name>
        <dbReference type="ChEBI" id="CHEBI:57791"/>
    </ligand>
</feature>
<evidence type="ECO:0000256" key="8">
    <source>
        <dbReference type="HAMAP-Rule" id="MF_00208"/>
    </source>
</evidence>
<dbReference type="GO" id="GO:0005737">
    <property type="term" value="C:cytoplasm"/>
    <property type="evidence" value="ECO:0007669"/>
    <property type="project" value="UniProtKB-SubCell"/>
</dbReference>
<dbReference type="InterPro" id="IPR036565">
    <property type="entry name" value="Mur-like_cat_sf"/>
</dbReference>
<evidence type="ECO:0000259" key="12">
    <source>
        <dbReference type="Pfam" id="PF08245"/>
    </source>
</evidence>
<dbReference type="GO" id="GO:0000287">
    <property type="term" value="F:magnesium ion binding"/>
    <property type="evidence" value="ECO:0007669"/>
    <property type="project" value="UniProtKB-UniRule"/>
</dbReference>
<dbReference type="SUPFAM" id="SSF63418">
    <property type="entry name" value="MurE/MurF N-terminal domain"/>
    <property type="match status" value="1"/>
</dbReference>
<dbReference type="SUPFAM" id="SSF53623">
    <property type="entry name" value="MurD-like peptide ligases, catalytic domain"/>
    <property type="match status" value="1"/>
</dbReference>
<feature type="modified residue" description="N6-carboxylysine" evidence="8">
    <location>
        <position position="221"/>
    </location>
</feature>
<dbReference type="Proteomes" id="UP000615234">
    <property type="component" value="Unassembled WGS sequence"/>
</dbReference>
<keyword evidence="8" id="KW-0067">ATP-binding</keyword>
<keyword evidence="3 8" id="KW-0132">Cell division</keyword>
<dbReference type="Pfam" id="PF01225">
    <property type="entry name" value="Mur_ligase"/>
    <property type="match status" value="1"/>
</dbReference>
<dbReference type="Gene3D" id="3.40.1190.10">
    <property type="entry name" value="Mur-like, catalytic domain"/>
    <property type="match status" value="1"/>
</dbReference>
<evidence type="ECO:0000313" key="13">
    <source>
        <dbReference type="EMBL" id="MBC5662691.1"/>
    </source>
</evidence>
<evidence type="ECO:0000259" key="10">
    <source>
        <dbReference type="Pfam" id="PF01225"/>
    </source>
</evidence>
<evidence type="ECO:0000256" key="9">
    <source>
        <dbReference type="RuleBase" id="RU004135"/>
    </source>
</evidence>
<feature type="short sequence motif" description="Meso-diaminopimelate recognition motif" evidence="8">
    <location>
        <begin position="404"/>
        <end position="407"/>
    </location>
</feature>
<dbReference type="InterPro" id="IPR013221">
    <property type="entry name" value="Mur_ligase_cen"/>
</dbReference>
<comment type="catalytic activity">
    <reaction evidence="8">
        <text>UDP-N-acetyl-alpha-D-muramoyl-L-alanyl-D-glutamate + meso-2,6-diaminopimelate + ATP = UDP-N-acetyl-alpha-D-muramoyl-L-alanyl-gamma-D-glutamyl-meso-2,6-diaminopimelate + ADP + phosphate + H(+)</text>
        <dbReference type="Rhea" id="RHEA:23676"/>
        <dbReference type="ChEBI" id="CHEBI:15378"/>
        <dbReference type="ChEBI" id="CHEBI:30616"/>
        <dbReference type="ChEBI" id="CHEBI:43474"/>
        <dbReference type="ChEBI" id="CHEBI:57791"/>
        <dbReference type="ChEBI" id="CHEBI:83900"/>
        <dbReference type="ChEBI" id="CHEBI:83905"/>
        <dbReference type="ChEBI" id="CHEBI:456216"/>
        <dbReference type="EC" id="6.3.2.13"/>
    </reaction>
</comment>
<feature type="binding site" evidence="8">
    <location>
        <begin position="404"/>
        <end position="407"/>
    </location>
    <ligand>
        <name>meso-2,6-diaminopimelate</name>
        <dbReference type="ChEBI" id="CHEBI:57791"/>
    </ligand>
</feature>
<comment type="pathway">
    <text evidence="1 8 9">Cell wall biogenesis; peptidoglycan biosynthesis.</text>
</comment>
<dbReference type="EC" id="6.3.2.13" evidence="8"/>
<evidence type="ECO:0000256" key="7">
    <source>
        <dbReference type="ARBA" id="ARBA00023316"/>
    </source>
</evidence>
<dbReference type="GO" id="GO:0008765">
    <property type="term" value="F:UDP-N-acetylmuramoylalanyl-D-glutamate-2,6-diaminopimelate ligase activity"/>
    <property type="evidence" value="ECO:0007669"/>
    <property type="project" value="UniProtKB-UniRule"/>
</dbReference>
<dbReference type="InterPro" id="IPR036615">
    <property type="entry name" value="Mur_ligase_C_dom_sf"/>
</dbReference>
<reference evidence="13 14" key="1">
    <citation type="submission" date="2020-08" db="EMBL/GenBank/DDBJ databases">
        <title>Genome public.</title>
        <authorList>
            <person name="Liu C."/>
            <person name="Sun Q."/>
        </authorList>
    </citation>
    <scope>NUCLEOTIDE SEQUENCE [LARGE SCALE GENOMIC DNA]</scope>
    <source>
        <strain evidence="13 14">NSJ-10</strain>
    </source>
</reference>
<dbReference type="GO" id="GO:0071555">
    <property type="term" value="P:cell wall organization"/>
    <property type="evidence" value="ECO:0007669"/>
    <property type="project" value="UniProtKB-KW"/>
</dbReference>
<dbReference type="InterPro" id="IPR004101">
    <property type="entry name" value="Mur_ligase_C"/>
</dbReference>
<dbReference type="NCBIfam" id="TIGR01085">
    <property type="entry name" value="murE"/>
    <property type="match status" value="1"/>
</dbReference>
<evidence type="ECO:0000259" key="11">
    <source>
        <dbReference type="Pfam" id="PF02875"/>
    </source>
</evidence>
<name>A0A8I0ALS2_9FIRM</name>
<evidence type="ECO:0000256" key="4">
    <source>
        <dbReference type="ARBA" id="ARBA00022960"/>
    </source>
</evidence>
<comment type="caution">
    <text evidence="8">Lacks conserved residue(s) required for the propagation of feature annotation.</text>
</comment>
<keyword evidence="8" id="KW-0460">Magnesium</keyword>
<dbReference type="PANTHER" id="PTHR23135">
    <property type="entry name" value="MUR LIGASE FAMILY MEMBER"/>
    <property type="match status" value="1"/>
</dbReference>
<comment type="PTM">
    <text evidence="8">Carboxylation is probably crucial for Mg(2+) binding and, consequently, for the gamma-phosphate positioning of ATP.</text>
</comment>
<evidence type="ECO:0000256" key="1">
    <source>
        <dbReference type="ARBA" id="ARBA00004752"/>
    </source>
</evidence>
<keyword evidence="6 8" id="KW-0131">Cell cycle</keyword>
<evidence type="ECO:0000256" key="5">
    <source>
        <dbReference type="ARBA" id="ARBA00022984"/>
    </source>
</evidence>
<keyword evidence="7 8" id="KW-0961">Cell wall biogenesis/degradation</keyword>
<proteinExistence type="inferred from homology"/>
<dbReference type="GO" id="GO:0009252">
    <property type="term" value="P:peptidoglycan biosynthetic process"/>
    <property type="evidence" value="ECO:0007669"/>
    <property type="project" value="UniProtKB-UniRule"/>
</dbReference>
<feature type="binding site" evidence="8">
    <location>
        <begin position="152"/>
        <end position="153"/>
    </location>
    <ligand>
        <name>UDP-N-acetyl-alpha-D-muramoyl-L-alanyl-D-glutamate</name>
        <dbReference type="ChEBI" id="CHEBI:83900"/>
    </ligand>
</feature>
<dbReference type="InterPro" id="IPR000713">
    <property type="entry name" value="Mur_ligase_N"/>
</dbReference>
<comment type="cofactor">
    <cofactor evidence="8">
        <name>Mg(2+)</name>
        <dbReference type="ChEBI" id="CHEBI:18420"/>
    </cofactor>
</comment>